<evidence type="ECO:0000313" key="3">
    <source>
        <dbReference type="Proteomes" id="UP001222325"/>
    </source>
</evidence>
<evidence type="ECO:0000313" key="2">
    <source>
        <dbReference type="EMBL" id="KAJ7099418.1"/>
    </source>
</evidence>
<keyword evidence="3" id="KW-1185">Reference proteome</keyword>
<dbReference type="InterPro" id="IPR001810">
    <property type="entry name" value="F-box_dom"/>
</dbReference>
<dbReference type="Gene3D" id="1.20.1280.50">
    <property type="match status" value="1"/>
</dbReference>
<sequence length="266" mass="29446">MASPFSELPQDIILEIMNHLALPDHISLLMTCSTFYNFSRQRSFWIMVLDATRKTATIAAPQFARLSEYSLESLQALVVAWLKLQDNWNHPFSRLMQPVTSTNLLQFTDVILAVQGTDIVLLHMRADRSAVCWDVKSATPFPFSPIPTGEGITDVSAPIESYGTCCFVIRTTEESSPLTARRHLVTIRHEGGKALSFDSMSSEGLTPTGPHYESLFVTEDVVGSMTVEDGREHCVISSGSIHSMNTGSFRESMSTIQLHHTPAPAI</sequence>
<name>A0AAD6UE22_9AGAR</name>
<evidence type="ECO:0000259" key="1">
    <source>
        <dbReference type="PROSITE" id="PS50181"/>
    </source>
</evidence>
<gene>
    <name evidence="2" type="ORF">B0H15DRAFT_546166</name>
</gene>
<dbReference type="Proteomes" id="UP001222325">
    <property type="component" value="Unassembled WGS sequence"/>
</dbReference>
<dbReference type="SUPFAM" id="SSF81383">
    <property type="entry name" value="F-box domain"/>
    <property type="match status" value="1"/>
</dbReference>
<dbReference type="PROSITE" id="PS50181">
    <property type="entry name" value="FBOX"/>
    <property type="match status" value="1"/>
</dbReference>
<proteinExistence type="predicted"/>
<dbReference type="AlphaFoldDB" id="A0AAD6UE22"/>
<comment type="caution">
    <text evidence="2">The sequence shown here is derived from an EMBL/GenBank/DDBJ whole genome shotgun (WGS) entry which is preliminary data.</text>
</comment>
<dbReference type="EMBL" id="JARJCN010000007">
    <property type="protein sequence ID" value="KAJ7099418.1"/>
    <property type="molecule type" value="Genomic_DNA"/>
</dbReference>
<reference evidence="2" key="1">
    <citation type="submission" date="2023-03" db="EMBL/GenBank/DDBJ databases">
        <title>Massive genome expansion in bonnet fungi (Mycena s.s.) driven by repeated elements and novel gene families across ecological guilds.</title>
        <authorList>
            <consortium name="Lawrence Berkeley National Laboratory"/>
            <person name="Harder C.B."/>
            <person name="Miyauchi S."/>
            <person name="Viragh M."/>
            <person name="Kuo A."/>
            <person name="Thoen E."/>
            <person name="Andreopoulos B."/>
            <person name="Lu D."/>
            <person name="Skrede I."/>
            <person name="Drula E."/>
            <person name="Henrissat B."/>
            <person name="Morin E."/>
            <person name="Kohler A."/>
            <person name="Barry K."/>
            <person name="LaButti K."/>
            <person name="Morin E."/>
            <person name="Salamov A."/>
            <person name="Lipzen A."/>
            <person name="Mereny Z."/>
            <person name="Hegedus B."/>
            <person name="Baldrian P."/>
            <person name="Stursova M."/>
            <person name="Weitz H."/>
            <person name="Taylor A."/>
            <person name="Grigoriev I.V."/>
            <person name="Nagy L.G."/>
            <person name="Martin F."/>
            <person name="Kauserud H."/>
        </authorList>
    </citation>
    <scope>NUCLEOTIDE SEQUENCE</scope>
    <source>
        <strain evidence="2">CBHHK173m</strain>
    </source>
</reference>
<accession>A0AAD6UE22</accession>
<feature type="domain" description="F-box" evidence="1">
    <location>
        <begin position="2"/>
        <end position="48"/>
    </location>
</feature>
<dbReference type="InterPro" id="IPR036047">
    <property type="entry name" value="F-box-like_dom_sf"/>
</dbReference>
<organism evidence="2 3">
    <name type="scientific">Mycena belliarum</name>
    <dbReference type="NCBI Taxonomy" id="1033014"/>
    <lineage>
        <taxon>Eukaryota</taxon>
        <taxon>Fungi</taxon>
        <taxon>Dikarya</taxon>
        <taxon>Basidiomycota</taxon>
        <taxon>Agaricomycotina</taxon>
        <taxon>Agaricomycetes</taxon>
        <taxon>Agaricomycetidae</taxon>
        <taxon>Agaricales</taxon>
        <taxon>Marasmiineae</taxon>
        <taxon>Mycenaceae</taxon>
        <taxon>Mycena</taxon>
    </lineage>
</organism>
<dbReference type="Pfam" id="PF00646">
    <property type="entry name" value="F-box"/>
    <property type="match status" value="1"/>
</dbReference>
<protein>
    <recommendedName>
        <fullName evidence="1">F-box domain-containing protein</fullName>
    </recommendedName>
</protein>